<dbReference type="OrthoDB" id="9768177at2"/>
<dbReference type="InterPro" id="IPR039426">
    <property type="entry name" value="TonB-dep_rcpt-like"/>
</dbReference>
<dbReference type="Gene3D" id="2.170.130.10">
    <property type="entry name" value="TonB-dependent receptor, plug domain"/>
    <property type="match status" value="1"/>
</dbReference>
<evidence type="ECO:0000256" key="8">
    <source>
        <dbReference type="SAM" id="Phobius"/>
    </source>
</evidence>
<dbReference type="InterPro" id="IPR023996">
    <property type="entry name" value="TonB-dep_OMP_SusC/RagA"/>
</dbReference>
<dbReference type="InterPro" id="IPR008969">
    <property type="entry name" value="CarboxyPept-like_regulatory"/>
</dbReference>
<accession>I3CAQ4</accession>
<dbReference type="SUPFAM" id="SSF49464">
    <property type="entry name" value="Carboxypeptidase regulatory domain-like"/>
    <property type="match status" value="1"/>
</dbReference>
<feature type="domain" description="TonB-dependent receptor plug" evidence="9">
    <location>
        <begin position="136"/>
        <end position="260"/>
    </location>
</feature>
<dbReference type="RefSeq" id="WP_008615202.1">
    <property type="nucleotide sequence ID" value="NZ_JH651379.1"/>
</dbReference>
<dbReference type="InterPro" id="IPR023997">
    <property type="entry name" value="TonB-dep_OMP_SusC/RagA_CS"/>
</dbReference>
<evidence type="ECO:0000313" key="10">
    <source>
        <dbReference type="EMBL" id="EIJ40697.1"/>
    </source>
</evidence>
<dbReference type="HOGENOM" id="CLU_004317_0_1_10"/>
<dbReference type="AlphaFoldDB" id="I3CAQ4"/>
<proteinExistence type="inferred from homology"/>
<dbReference type="Proteomes" id="UP000004690">
    <property type="component" value="Unassembled WGS sequence"/>
</dbReference>
<evidence type="ECO:0000259" key="9">
    <source>
        <dbReference type="Pfam" id="PF07715"/>
    </source>
</evidence>
<keyword evidence="2 7" id="KW-0813">Transport</keyword>
<comment type="similarity">
    <text evidence="7">Belongs to the TonB-dependent receptor family.</text>
</comment>
<evidence type="ECO:0000256" key="2">
    <source>
        <dbReference type="ARBA" id="ARBA00022448"/>
    </source>
</evidence>
<keyword evidence="3 7" id="KW-1134">Transmembrane beta strand</keyword>
<keyword evidence="6 7" id="KW-0998">Cell outer membrane</keyword>
<comment type="subcellular location">
    <subcellularLocation>
        <location evidence="1 7">Cell outer membrane</location>
        <topology evidence="1 7">Multi-pass membrane protein</topology>
    </subcellularLocation>
</comment>
<keyword evidence="11" id="KW-1185">Reference proteome</keyword>
<evidence type="ECO:0000256" key="5">
    <source>
        <dbReference type="ARBA" id="ARBA00023136"/>
    </source>
</evidence>
<keyword evidence="4 7" id="KW-0812">Transmembrane</keyword>
<feature type="transmembrane region" description="Helical" evidence="8">
    <location>
        <begin position="12"/>
        <end position="28"/>
    </location>
</feature>
<dbReference type="SUPFAM" id="SSF56935">
    <property type="entry name" value="Porins"/>
    <property type="match status" value="1"/>
</dbReference>
<gene>
    <name evidence="10" type="ORF">JoomaDRAFT_3767</name>
</gene>
<keyword evidence="8" id="KW-1133">Transmembrane helix</keyword>
<dbReference type="InterPro" id="IPR012910">
    <property type="entry name" value="Plug_dom"/>
</dbReference>
<protein>
    <submittedName>
        <fullName evidence="10">TonB-linked outer membrane protein, SusC/RagA family</fullName>
    </submittedName>
</protein>
<evidence type="ECO:0000256" key="1">
    <source>
        <dbReference type="ARBA" id="ARBA00004571"/>
    </source>
</evidence>
<dbReference type="GO" id="GO:0009279">
    <property type="term" value="C:cell outer membrane"/>
    <property type="evidence" value="ECO:0007669"/>
    <property type="project" value="UniProtKB-SubCell"/>
</dbReference>
<evidence type="ECO:0000256" key="7">
    <source>
        <dbReference type="PROSITE-ProRule" id="PRU01360"/>
    </source>
</evidence>
<dbReference type="STRING" id="926559.JoomaDRAFT_3767"/>
<dbReference type="Pfam" id="PF13715">
    <property type="entry name" value="CarbopepD_reg_2"/>
    <property type="match status" value="1"/>
</dbReference>
<evidence type="ECO:0000256" key="6">
    <source>
        <dbReference type="ARBA" id="ARBA00023237"/>
    </source>
</evidence>
<dbReference type="PROSITE" id="PS52016">
    <property type="entry name" value="TONB_DEPENDENT_REC_3"/>
    <property type="match status" value="1"/>
</dbReference>
<dbReference type="eggNOG" id="COG1629">
    <property type="taxonomic scope" value="Bacteria"/>
</dbReference>
<dbReference type="EMBL" id="JH651379">
    <property type="protein sequence ID" value="EIJ40697.1"/>
    <property type="molecule type" value="Genomic_DNA"/>
</dbReference>
<dbReference type="InterPro" id="IPR036942">
    <property type="entry name" value="Beta-barrel_TonB_sf"/>
</dbReference>
<organism evidence="10 11">
    <name type="scientific">Galbibacter orientalis DSM 19592</name>
    <dbReference type="NCBI Taxonomy" id="926559"/>
    <lineage>
        <taxon>Bacteria</taxon>
        <taxon>Pseudomonadati</taxon>
        <taxon>Bacteroidota</taxon>
        <taxon>Flavobacteriia</taxon>
        <taxon>Flavobacteriales</taxon>
        <taxon>Flavobacteriaceae</taxon>
        <taxon>Galbibacter</taxon>
    </lineage>
</organism>
<reference evidence="10 11" key="1">
    <citation type="submission" date="2012-02" db="EMBL/GenBank/DDBJ databases">
        <title>Improved High-Quality Draft genome of Joostella marina DSM 19592.</title>
        <authorList>
            <consortium name="US DOE Joint Genome Institute (JGI-PGF)"/>
            <person name="Lucas S."/>
            <person name="Copeland A."/>
            <person name="Lapidus A."/>
            <person name="Bruce D."/>
            <person name="Goodwin L."/>
            <person name="Pitluck S."/>
            <person name="Peters L."/>
            <person name="Chertkov O."/>
            <person name="Ovchinnikova G."/>
            <person name="Kyrpides N."/>
            <person name="Mavromatis K."/>
            <person name="Detter J.C."/>
            <person name="Han C."/>
            <person name="Land M."/>
            <person name="Hauser L."/>
            <person name="Markowitz V."/>
            <person name="Cheng J.-F."/>
            <person name="Hugenholtz P."/>
            <person name="Woyke T."/>
            <person name="Wu D."/>
            <person name="Tindall B."/>
            <person name="Brambilla E."/>
            <person name="Klenk H.-P."/>
            <person name="Eisen J.A."/>
        </authorList>
    </citation>
    <scope>NUCLEOTIDE SEQUENCE [LARGE SCALE GENOMIC DNA]</scope>
    <source>
        <strain evidence="10 11">DSM 19592</strain>
    </source>
</reference>
<dbReference type="Gene3D" id="2.60.40.1120">
    <property type="entry name" value="Carboxypeptidase-like, regulatory domain"/>
    <property type="match status" value="1"/>
</dbReference>
<dbReference type="NCBIfam" id="TIGR04057">
    <property type="entry name" value="SusC_RagA_signa"/>
    <property type="match status" value="1"/>
</dbReference>
<dbReference type="Pfam" id="PF07715">
    <property type="entry name" value="Plug"/>
    <property type="match status" value="1"/>
</dbReference>
<name>I3CAQ4_9FLAO</name>
<dbReference type="NCBIfam" id="TIGR04056">
    <property type="entry name" value="OMP_RagA_SusC"/>
    <property type="match status" value="1"/>
</dbReference>
<sequence length="1011" mass="112486">MQKKCVIRDKCILLFTLLIFSIGTYSLFGNTRGINLFDLAAYQHRIKGVVTDTNGIPIQGVNVKLQDASQGTFTNEDGIFYLEASPSDVLVVSYIGFKTLVVKVGDTEELSLVLEEDITDLGAVTVNAGYYTVSEKERTGSISKITAAAIEKQPVTNVLATMQGQMPGVFITQDSGVPGGGFQIQIRGQNSLRSDGNAPLYIINGVPYSTQGISSFYTSGSIPGGSNPLNSIDPSSIAGIEVLKDADATAIYGSRGANGVVLITTKKGKAGKTRFSLDYAYGLGWVRTYMNLMNTEEYLDMRQEAYQNDGYDDYPSNAYDVNGTWDPNRYTDWEEVLIGGSSEITDIKGSISGGNTQTQFNVNGSYHRETTVYPGDFSYNKAGVHSNLSHQTTDGKFKLQFSGNYTLQQNNLPGESLTSAIYQLAPNAPALYNEDGSLNWENSTWENPLAPLQKEYASQSYDLTSNLRLSYELLPHLYFQSNFGYTHTQYNDDLASPHTIYDPAYELTSDLSSIYKNQIRRASWIIEPQLDYSVSFGDFNTKLLVGGTFQKLTNNREEIVGIGFVNNSLINNIAAANTKQVLADEQTVYKYNAIYGRLNVALKNRYILNITGRRDGSSRFGSGKQFANFGAVGFAWLFSEEPFIENTFPFLSYGKFRSSYGTTGSDQIGDYQYLDTYTVNGNNYGGTPTMEPSRLFNPLFSWEENKKFEIALETGFLNDRILVSIARYQNRSSNQLVGIPLPQTTGFPSIQANLDATVENSGWEFEFNTTNIKASQLSWRTSLNLSIPTNKLVSFPGLETSTYANTYVIGAPLNIDKVYSFQGLNSATGLYEFTDYNEDGVLSRADDREGYKDLNPSFYGGLQNSFNYKGFRLDFLFQFVKQENYSGISLTGLPGQMVNQPKSVQDHWMQPGDQTTYQPYSTGLNRELYLRYLNYIQSDAIITDASYIRLKTISVSYTLPENMIQGVQCRLFLRGQNLLTFTPYEGMDPESGFRSSLPPLRVLTTGLQLNF</sequence>
<evidence type="ECO:0000313" key="11">
    <source>
        <dbReference type="Proteomes" id="UP000004690"/>
    </source>
</evidence>
<dbReference type="Gene3D" id="2.40.170.20">
    <property type="entry name" value="TonB-dependent receptor, beta-barrel domain"/>
    <property type="match status" value="1"/>
</dbReference>
<evidence type="ECO:0000256" key="4">
    <source>
        <dbReference type="ARBA" id="ARBA00022692"/>
    </source>
</evidence>
<dbReference type="InterPro" id="IPR037066">
    <property type="entry name" value="Plug_dom_sf"/>
</dbReference>
<keyword evidence="5 7" id="KW-0472">Membrane</keyword>
<evidence type="ECO:0000256" key="3">
    <source>
        <dbReference type="ARBA" id="ARBA00022452"/>
    </source>
</evidence>